<evidence type="ECO:0000256" key="4">
    <source>
        <dbReference type="ARBA" id="ARBA00022771"/>
    </source>
</evidence>
<evidence type="ECO:0000256" key="2">
    <source>
        <dbReference type="ARBA" id="ARBA00022723"/>
    </source>
</evidence>
<feature type="domain" description="C2H2-type" evidence="9">
    <location>
        <begin position="17"/>
        <end position="47"/>
    </location>
</feature>
<dbReference type="PROSITE" id="PS00028">
    <property type="entry name" value="ZINC_FINGER_C2H2_1"/>
    <property type="match status" value="1"/>
</dbReference>
<keyword evidence="11" id="KW-1185">Reference proteome</keyword>
<dbReference type="PANTHER" id="PTHR40626">
    <property type="entry name" value="MIP31509P"/>
    <property type="match status" value="1"/>
</dbReference>
<comment type="caution">
    <text evidence="10">The sequence shown here is derived from an EMBL/GenBank/DDBJ whole genome shotgun (WGS) entry which is preliminary data.</text>
</comment>
<evidence type="ECO:0000256" key="6">
    <source>
        <dbReference type="ARBA" id="ARBA00023242"/>
    </source>
</evidence>
<evidence type="ECO:0000259" key="9">
    <source>
        <dbReference type="PROSITE" id="PS50157"/>
    </source>
</evidence>
<accession>A0A8H7UQL8</accession>
<dbReference type="SUPFAM" id="SSF57667">
    <property type="entry name" value="beta-beta-alpha zinc fingers"/>
    <property type="match status" value="1"/>
</dbReference>
<evidence type="ECO:0000313" key="10">
    <source>
        <dbReference type="EMBL" id="KAG2194946.1"/>
    </source>
</evidence>
<feature type="region of interest" description="Disordered" evidence="8">
    <location>
        <begin position="212"/>
        <end position="231"/>
    </location>
</feature>
<evidence type="ECO:0000256" key="3">
    <source>
        <dbReference type="ARBA" id="ARBA00022737"/>
    </source>
</evidence>
<sequence length="345" mass="39469">MPNRRRSTGPRSVPKLFRCTGYGNCDMVFTRSEHLARHERKHTGEKPYECIVPGCNRRFSRFDNMMQHTQTHEKTKRTTTTINNNNTSSSSITTAKSTKLNHKIERSPTPIKSESLSSEYMLERSQCPISDSREDVPALEHSSMIDSRKLPLPRRASSTCTSTTYNLPLTSTSLMYSTSQHSQQNTPRNRCSWPIRREPSFYQQSYQPYSTNESYHNVRRRSSTSTLSSESTLVSPVSATFPSNIGNHVRRRISIDDLRLPIEDLKNIQLEEKPKLDTVDITSDEYEALEGFSQFHTKSVVAPMPCSPTELTPSPIMRNESPNFASQVCAMRQRVMTLNESFSRR</sequence>
<dbReference type="PROSITE" id="PS50157">
    <property type="entry name" value="ZINC_FINGER_C2H2_2"/>
    <property type="match status" value="2"/>
</dbReference>
<dbReference type="InterPro" id="IPR051059">
    <property type="entry name" value="VerF-like"/>
</dbReference>
<evidence type="ECO:0000256" key="7">
    <source>
        <dbReference type="PROSITE-ProRule" id="PRU00042"/>
    </source>
</evidence>
<dbReference type="GO" id="GO:0000785">
    <property type="term" value="C:chromatin"/>
    <property type="evidence" value="ECO:0007669"/>
    <property type="project" value="TreeGrafter"/>
</dbReference>
<dbReference type="PANTHER" id="PTHR40626:SF11">
    <property type="entry name" value="ZINC FINGER PROTEIN YPR022C"/>
    <property type="match status" value="1"/>
</dbReference>
<feature type="domain" description="C2H2-type" evidence="9">
    <location>
        <begin position="48"/>
        <end position="77"/>
    </location>
</feature>
<dbReference type="SMART" id="SM00355">
    <property type="entry name" value="ZnF_C2H2"/>
    <property type="match status" value="2"/>
</dbReference>
<evidence type="ECO:0000313" key="11">
    <source>
        <dbReference type="Proteomes" id="UP000650833"/>
    </source>
</evidence>
<protein>
    <recommendedName>
        <fullName evidence="9">C2H2-type domain-containing protein</fullName>
    </recommendedName>
</protein>
<comment type="subcellular location">
    <subcellularLocation>
        <location evidence="1">Nucleus</location>
    </subcellularLocation>
</comment>
<dbReference type="AlphaFoldDB" id="A0A8H7UQL8"/>
<dbReference type="GO" id="GO:0005634">
    <property type="term" value="C:nucleus"/>
    <property type="evidence" value="ECO:0007669"/>
    <property type="project" value="UniProtKB-SubCell"/>
</dbReference>
<evidence type="ECO:0000256" key="1">
    <source>
        <dbReference type="ARBA" id="ARBA00004123"/>
    </source>
</evidence>
<evidence type="ECO:0000256" key="8">
    <source>
        <dbReference type="SAM" id="MobiDB-lite"/>
    </source>
</evidence>
<dbReference type="Pfam" id="PF00096">
    <property type="entry name" value="zf-C2H2"/>
    <property type="match status" value="1"/>
</dbReference>
<name>A0A8H7UQL8_9FUNG</name>
<keyword evidence="2" id="KW-0479">Metal-binding</keyword>
<reference evidence="10" key="1">
    <citation type="submission" date="2020-12" db="EMBL/GenBank/DDBJ databases">
        <title>Metabolic potential, ecology and presence of endohyphal bacteria is reflected in genomic diversity of Mucoromycotina.</title>
        <authorList>
            <person name="Muszewska A."/>
            <person name="Okrasinska A."/>
            <person name="Steczkiewicz K."/>
            <person name="Drgas O."/>
            <person name="Orlowska M."/>
            <person name="Perlinska-Lenart U."/>
            <person name="Aleksandrzak-Piekarczyk T."/>
            <person name="Szatraj K."/>
            <person name="Zielenkiewicz U."/>
            <person name="Pilsyk S."/>
            <person name="Malc E."/>
            <person name="Mieczkowski P."/>
            <person name="Kruszewska J.S."/>
            <person name="Biernat P."/>
            <person name="Pawlowska J."/>
        </authorList>
    </citation>
    <scope>NUCLEOTIDE SEQUENCE</scope>
    <source>
        <strain evidence="10">CBS 226.32</strain>
    </source>
</reference>
<keyword evidence="3" id="KW-0677">Repeat</keyword>
<dbReference type="Gene3D" id="3.30.160.60">
    <property type="entry name" value="Classic Zinc Finger"/>
    <property type="match status" value="2"/>
</dbReference>
<dbReference type="OrthoDB" id="10018191at2759"/>
<dbReference type="InterPro" id="IPR013087">
    <property type="entry name" value="Znf_C2H2_type"/>
</dbReference>
<proteinExistence type="predicted"/>
<dbReference type="GO" id="GO:0000981">
    <property type="term" value="F:DNA-binding transcription factor activity, RNA polymerase II-specific"/>
    <property type="evidence" value="ECO:0007669"/>
    <property type="project" value="InterPro"/>
</dbReference>
<dbReference type="Proteomes" id="UP000650833">
    <property type="component" value="Unassembled WGS sequence"/>
</dbReference>
<keyword evidence="5" id="KW-0862">Zinc</keyword>
<feature type="compositionally biased region" description="Low complexity" evidence="8">
    <location>
        <begin position="80"/>
        <end position="98"/>
    </location>
</feature>
<dbReference type="FunFam" id="3.30.160.60:FF:002343">
    <property type="entry name" value="Zinc finger protein 33A"/>
    <property type="match status" value="1"/>
</dbReference>
<keyword evidence="6" id="KW-0539">Nucleus</keyword>
<evidence type="ECO:0000256" key="5">
    <source>
        <dbReference type="ARBA" id="ARBA00022833"/>
    </source>
</evidence>
<dbReference type="InterPro" id="IPR036236">
    <property type="entry name" value="Znf_C2H2_sf"/>
</dbReference>
<feature type="region of interest" description="Disordered" evidence="8">
    <location>
        <begin position="80"/>
        <end position="110"/>
    </location>
</feature>
<gene>
    <name evidence="10" type="ORF">INT46_000741</name>
</gene>
<dbReference type="GO" id="GO:0000978">
    <property type="term" value="F:RNA polymerase II cis-regulatory region sequence-specific DNA binding"/>
    <property type="evidence" value="ECO:0007669"/>
    <property type="project" value="InterPro"/>
</dbReference>
<keyword evidence="4 7" id="KW-0863">Zinc-finger</keyword>
<dbReference type="GO" id="GO:0008270">
    <property type="term" value="F:zinc ion binding"/>
    <property type="evidence" value="ECO:0007669"/>
    <property type="project" value="UniProtKB-KW"/>
</dbReference>
<dbReference type="EMBL" id="JAEPRC010000554">
    <property type="protein sequence ID" value="KAG2194946.1"/>
    <property type="molecule type" value="Genomic_DNA"/>
</dbReference>
<organism evidence="10 11">
    <name type="scientific">Mucor plumbeus</name>
    <dbReference type="NCBI Taxonomy" id="97098"/>
    <lineage>
        <taxon>Eukaryota</taxon>
        <taxon>Fungi</taxon>
        <taxon>Fungi incertae sedis</taxon>
        <taxon>Mucoromycota</taxon>
        <taxon>Mucoromycotina</taxon>
        <taxon>Mucoromycetes</taxon>
        <taxon>Mucorales</taxon>
        <taxon>Mucorineae</taxon>
        <taxon>Mucoraceae</taxon>
        <taxon>Mucor</taxon>
    </lineage>
</organism>